<name>Q9A4I1_CAUVC</name>
<dbReference type="SMR" id="Q9A4I1"/>
<dbReference type="PIR" id="B87602">
    <property type="entry name" value="B87602"/>
</dbReference>
<gene>
    <name evidence="2" type="ordered locus">CC_2850</name>
</gene>
<evidence type="ECO:0000256" key="1">
    <source>
        <dbReference type="SAM" id="MobiDB-lite"/>
    </source>
</evidence>
<organism evidence="2 3">
    <name type="scientific">Caulobacter vibrioides (strain ATCC 19089 / CIP 103742 / CB 15)</name>
    <name type="common">Caulobacter crescentus</name>
    <dbReference type="NCBI Taxonomy" id="190650"/>
    <lineage>
        <taxon>Bacteria</taxon>
        <taxon>Pseudomonadati</taxon>
        <taxon>Pseudomonadota</taxon>
        <taxon>Alphaproteobacteria</taxon>
        <taxon>Caulobacterales</taxon>
        <taxon>Caulobacteraceae</taxon>
        <taxon>Caulobacter</taxon>
    </lineage>
</organism>
<dbReference type="AlphaFoldDB" id="Q9A4I1"/>
<evidence type="ECO:0000313" key="2">
    <source>
        <dbReference type="EMBL" id="AAK24814.1"/>
    </source>
</evidence>
<dbReference type="KEGG" id="ccr:CC_2850"/>
<keyword evidence="3" id="KW-1185">Reference proteome</keyword>
<accession>Q9A4I1</accession>
<feature type="region of interest" description="Disordered" evidence="1">
    <location>
        <begin position="58"/>
        <end position="103"/>
    </location>
</feature>
<evidence type="ECO:0000313" key="3">
    <source>
        <dbReference type="Proteomes" id="UP000001816"/>
    </source>
</evidence>
<dbReference type="EMBL" id="AE005673">
    <property type="protein sequence ID" value="AAK24814.1"/>
    <property type="molecule type" value="Genomic_DNA"/>
</dbReference>
<dbReference type="BioCyc" id="CAULO:CC2850-MONOMER"/>
<feature type="compositionally biased region" description="Basic and acidic residues" evidence="1">
    <location>
        <begin position="58"/>
        <end position="76"/>
    </location>
</feature>
<dbReference type="HOGENOM" id="CLU_1575663_0_0_5"/>
<protein>
    <submittedName>
        <fullName evidence="2">Uncharacterized protein</fullName>
    </submittedName>
</protein>
<reference evidence="2 3" key="1">
    <citation type="journal article" date="2001" name="Proc. Natl. Acad. Sci. U.S.A.">
        <title>Complete genome sequence of Caulobacter crescentus.</title>
        <authorList>
            <person name="Nierman W.C."/>
            <person name="Feldblyum T.V."/>
            <person name="Laub M.T."/>
            <person name="Paulsen I.T."/>
            <person name="Nelson K.E."/>
            <person name="Eisen J.A."/>
            <person name="Heidelberg J.F."/>
            <person name="Alley M.R."/>
            <person name="Ohta N."/>
            <person name="Maddock J.R."/>
            <person name="Potocka I."/>
            <person name="Nelson W.C."/>
            <person name="Newton A."/>
            <person name="Stephens C."/>
            <person name="Phadke N.D."/>
            <person name="Ely B."/>
            <person name="DeBoy R.T."/>
            <person name="Dodson R.J."/>
            <person name="Durkin A.S."/>
            <person name="Gwinn M.L."/>
            <person name="Haft D.H."/>
            <person name="Kolonay J.F."/>
            <person name="Smit J."/>
            <person name="Craven M.B."/>
            <person name="Khouri H."/>
            <person name="Shetty J."/>
            <person name="Berry K."/>
            <person name="Utterback T."/>
            <person name="Tran K."/>
            <person name="Wolf A."/>
            <person name="Vamathevan J."/>
            <person name="Ermolaeva M."/>
            <person name="White O."/>
            <person name="Salzberg S.L."/>
            <person name="Venter J.C."/>
            <person name="Shapiro L."/>
            <person name="Fraser C.M."/>
        </authorList>
    </citation>
    <scope>NUCLEOTIDE SEQUENCE [LARGE SCALE GENOMIC DNA]</scope>
    <source>
        <strain evidence="3">ATCC 19089 / CB15</strain>
    </source>
</reference>
<proteinExistence type="predicted"/>
<dbReference type="Proteomes" id="UP000001816">
    <property type="component" value="Chromosome"/>
</dbReference>
<sequence length="169" mass="18838">MNPRDLLGKRVRRLPRRSLLVRLFSHREPEHAVGGGDEHETDQDDLDYRVHSILHARQDVVEKPLQDNEADQRAQEADPSEFAADERLQQSRNQESDRHGVAGRSERLAPFIAGGLANRAAGFELNHGANIARTSAPPQPIKTLSLVGVWGAVSGEILVLRQAQDEDFE</sequence>
<dbReference type="EnsemblBacteria" id="AAK24814">
    <property type="protein sequence ID" value="AAK24814"/>
    <property type="gene ID" value="CC_2850"/>
</dbReference>
<feature type="region of interest" description="Disordered" evidence="1">
    <location>
        <begin position="26"/>
        <end position="45"/>
    </location>
</feature>
<feature type="compositionally biased region" description="Basic and acidic residues" evidence="1">
    <location>
        <begin position="84"/>
        <end position="103"/>
    </location>
</feature>